<protein>
    <submittedName>
        <fullName evidence="2">Uncharacterized protein</fullName>
    </submittedName>
</protein>
<accession>A0ABX2Y882</accession>
<proteinExistence type="predicted"/>
<dbReference type="RefSeq" id="WP_068623947.1">
    <property type="nucleotide sequence ID" value="NZ_MAQA01000003.1"/>
</dbReference>
<evidence type="ECO:0000313" key="2">
    <source>
        <dbReference type="EMBL" id="OCI32793.1"/>
    </source>
</evidence>
<dbReference type="EMBL" id="MAQA01000003">
    <property type="protein sequence ID" value="OCI32793.1"/>
    <property type="molecule type" value="Genomic_DNA"/>
</dbReference>
<evidence type="ECO:0000313" key="3">
    <source>
        <dbReference type="Proteomes" id="UP000093412"/>
    </source>
</evidence>
<comment type="caution">
    <text evidence="2">The sequence shown here is derived from an EMBL/GenBank/DDBJ whole genome shotgun (WGS) entry which is preliminary data.</text>
</comment>
<organism evidence="2 3">
    <name type="scientific">Oerskovia enterophila</name>
    <dbReference type="NCBI Taxonomy" id="43678"/>
    <lineage>
        <taxon>Bacteria</taxon>
        <taxon>Bacillati</taxon>
        <taxon>Actinomycetota</taxon>
        <taxon>Actinomycetes</taxon>
        <taxon>Micrococcales</taxon>
        <taxon>Cellulomonadaceae</taxon>
        <taxon>Oerskovia</taxon>
    </lineage>
</organism>
<name>A0ABX2Y882_9CELL</name>
<dbReference type="Proteomes" id="UP000093412">
    <property type="component" value="Unassembled WGS sequence"/>
</dbReference>
<sequence>MNRKLMVVLGFVAAVGVVAMVLLAINLTGPNRPQAEPPPSPSVTVTLDPPETDGPTPDASTPGGLTEADLARLHDFHERRVEGAQMVELIDVDSTSHLLPAAEVLMRQDLVAEHGWSVEDIMGDDGAFRVASTYVAARHSQSYVDGGLATMTTARSLATGELAATLDAYVAEISEIGPNVGQVSLGEILTANMTLVYAARGLDEFGPTDHDHAVLFVNYHVDTNLNFPDQEFTDLVTVERTSEGWKVSGNPQLDLGNVHDGAAEAIGD</sequence>
<gene>
    <name evidence="2" type="ORF">OERS_03850</name>
</gene>
<evidence type="ECO:0000256" key="1">
    <source>
        <dbReference type="SAM" id="MobiDB-lite"/>
    </source>
</evidence>
<keyword evidence="3" id="KW-1185">Reference proteome</keyword>
<feature type="region of interest" description="Disordered" evidence="1">
    <location>
        <begin position="30"/>
        <end position="63"/>
    </location>
</feature>
<reference evidence="2 3" key="1">
    <citation type="submission" date="2016-06" db="EMBL/GenBank/DDBJ databases">
        <title>Genome sequence of Oerskovia enterophila DSM 43852.</title>
        <authorList>
            <person name="Poehlein A."/>
            <person name="Jag V."/>
            <person name="Bengelsdorf F.R."/>
            <person name="Daniel R."/>
            <person name="Duerre P."/>
        </authorList>
    </citation>
    <scope>NUCLEOTIDE SEQUENCE [LARGE SCALE GENOMIC DNA]</scope>
    <source>
        <strain evidence="2 3">DSM 43852</strain>
    </source>
</reference>